<sequence>MKWQLIRAPMATVLIALAGCTTQPEDIRLAGPALDPKAFFSGQMTANGIVQDYKGRQLRSFTADIVGQWQGDIGLLDEHFVFDDGEEQHRCWKLKVDGQKLTGTAGDVVGMAEGKFSGNALIWAYTLELPEHQGGWSVNLDDRLFLLNPKKLLNRTRMSKLGLPVGEITLVIDKVSEQAQRENSADCSL</sequence>
<protein>
    <recommendedName>
        <fullName evidence="4">DUF3833 domain-containing protein</fullName>
    </recommendedName>
</protein>
<dbReference type="Proteomes" id="UP000528457">
    <property type="component" value="Unassembled WGS sequence"/>
</dbReference>
<dbReference type="InParanoid" id="A0A7X0JVI1"/>
<feature type="chain" id="PRO_5030765762" description="DUF3833 domain-containing protein" evidence="1">
    <location>
        <begin position="19"/>
        <end position="189"/>
    </location>
</feature>
<reference evidence="2 3" key="1">
    <citation type="submission" date="2020-08" db="EMBL/GenBank/DDBJ databases">
        <title>Genomic Encyclopedia of Type Strains, Phase IV (KMG-IV): sequencing the most valuable type-strain genomes for metagenomic binning, comparative biology and taxonomic classification.</title>
        <authorList>
            <person name="Goeker M."/>
        </authorList>
    </citation>
    <scope>NUCLEOTIDE SEQUENCE [LARGE SCALE GENOMIC DNA]</scope>
    <source>
        <strain evidence="2 3">DSM 22368</strain>
    </source>
</reference>
<dbReference type="PROSITE" id="PS51257">
    <property type="entry name" value="PROKAR_LIPOPROTEIN"/>
    <property type="match status" value="1"/>
</dbReference>
<evidence type="ECO:0000313" key="2">
    <source>
        <dbReference type="EMBL" id="MBB6523033.1"/>
    </source>
</evidence>
<dbReference type="RefSeq" id="WP_166843963.1">
    <property type="nucleotide sequence ID" value="NZ_JAAONY010000003.1"/>
</dbReference>
<keyword evidence="1" id="KW-0732">Signal</keyword>
<evidence type="ECO:0000256" key="1">
    <source>
        <dbReference type="SAM" id="SignalP"/>
    </source>
</evidence>
<proteinExistence type="predicted"/>
<dbReference type="EMBL" id="JACHHT010000003">
    <property type="protein sequence ID" value="MBB6523033.1"/>
    <property type="molecule type" value="Genomic_DNA"/>
</dbReference>
<comment type="caution">
    <text evidence="2">The sequence shown here is derived from an EMBL/GenBank/DDBJ whole genome shotgun (WGS) entry which is preliminary data.</text>
</comment>
<dbReference type="AlphaFoldDB" id="A0A7X0JVI1"/>
<dbReference type="InterPro" id="IPR024409">
    <property type="entry name" value="DUF3833"/>
</dbReference>
<feature type="signal peptide" evidence="1">
    <location>
        <begin position="1"/>
        <end position="18"/>
    </location>
</feature>
<organism evidence="2 3">
    <name type="scientific">Pseudoteredinibacter isoporae</name>
    <dbReference type="NCBI Taxonomy" id="570281"/>
    <lineage>
        <taxon>Bacteria</taxon>
        <taxon>Pseudomonadati</taxon>
        <taxon>Pseudomonadota</taxon>
        <taxon>Gammaproteobacteria</taxon>
        <taxon>Cellvibrionales</taxon>
        <taxon>Cellvibrionaceae</taxon>
        <taxon>Pseudoteredinibacter</taxon>
    </lineage>
</organism>
<evidence type="ECO:0000313" key="3">
    <source>
        <dbReference type="Proteomes" id="UP000528457"/>
    </source>
</evidence>
<gene>
    <name evidence="2" type="ORF">HNR48_003335</name>
</gene>
<name>A0A7X0JVI1_9GAMM</name>
<dbReference type="Pfam" id="PF12915">
    <property type="entry name" value="DUF3833"/>
    <property type="match status" value="1"/>
</dbReference>
<accession>A0A7X0JVI1</accession>
<keyword evidence="3" id="KW-1185">Reference proteome</keyword>
<evidence type="ECO:0008006" key="4">
    <source>
        <dbReference type="Google" id="ProtNLM"/>
    </source>
</evidence>